<feature type="binding site" evidence="10">
    <location>
        <begin position="177"/>
        <end position="185"/>
    </location>
    <ligand>
        <name>GTP</name>
        <dbReference type="ChEBI" id="CHEBI:37565"/>
    </ligand>
</feature>
<dbReference type="GO" id="GO:0019843">
    <property type="term" value="F:rRNA binding"/>
    <property type="evidence" value="ECO:0007669"/>
    <property type="project" value="UniProtKB-KW"/>
</dbReference>
<dbReference type="AlphaFoldDB" id="A0A371INA2"/>
<keyword evidence="3 10" id="KW-0479">Metal-binding</keyword>
<evidence type="ECO:0000256" key="5">
    <source>
        <dbReference type="ARBA" id="ARBA00022741"/>
    </source>
</evidence>
<dbReference type="InterPro" id="IPR012340">
    <property type="entry name" value="NA-bd_OB-fold"/>
</dbReference>
<keyword evidence="8 10" id="KW-0694">RNA-binding</keyword>
<keyword evidence="14" id="KW-1185">Reference proteome</keyword>
<accession>A0A371INA2</accession>
<dbReference type="InterPro" id="IPR010914">
    <property type="entry name" value="RsgA_GTPase_dom"/>
</dbReference>
<dbReference type="GO" id="GO:0042274">
    <property type="term" value="P:ribosomal small subunit biogenesis"/>
    <property type="evidence" value="ECO:0007669"/>
    <property type="project" value="UniProtKB-UniRule"/>
</dbReference>
<dbReference type="PANTHER" id="PTHR32120:SF11">
    <property type="entry name" value="SMALL RIBOSOMAL SUBUNIT BIOGENESIS GTPASE RSGA 1, MITOCHONDRIAL-RELATED"/>
    <property type="match status" value="1"/>
</dbReference>
<dbReference type="InterPro" id="IPR030378">
    <property type="entry name" value="G_CP_dom"/>
</dbReference>
<dbReference type="GO" id="GO:0005525">
    <property type="term" value="F:GTP binding"/>
    <property type="evidence" value="ECO:0007669"/>
    <property type="project" value="UniProtKB-UniRule"/>
</dbReference>
<dbReference type="PANTHER" id="PTHR32120">
    <property type="entry name" value="SMALL RIBOSOMAL SUBUNIT BIOGENESIS GTPASE RSGA"/>
    <property type="match status" value="1"/>
</dbReference>
<dbReference type="GO" id="GO:0046872">
    <property type="term" value="F:metal ion binding"/>
    <property type="evidence" value="ECO:0007669"/>
    <property type="project" value="UniProtKB-KW"/>
</dbReference>
<dbReference type="EMBL" id="MBEW02000003">
    <property type="protein sequence ID" value="RDY21968.1"/>
    <property type="molecule type" value="Genomic_DNA"/>
</dbReference>
<evidence type="ECO:0000313" key="14">
    <source>
        <dbReference type="Proteomes" id="UP000093352"/>
    </source>
</evidence>
<evidence type="ECO:0000256" key="7">
    <source>
        <dbReference type="ARBA" id="ARBA00022833"/>
    </source>
</evidence>
<evidence type="ECO:0000256" key="8">
    <source>
        <dbReference type="ARBA" id="ARBA00022884"/>
    </source>
</evidence>
<feature type="binding site" evidence="10">
    <location>
        <position position="273"/>
    </location>
    <ligand>
        <name>Zn(2+)</name>
        <dbReference type="ChEBI" id="CHEBI:29105"/>
    </ligand>
</feature>
<feature type="binding site" evidence="10">
    <location>
        <begin position="126"/>
        <end position="129"/>
    </location>
    <ligand>
        <name>GTP</name>
        <dbReference type="ChEBI" id="CHEBI:37565"/>
    </ligand>
</feature>
<dbReference type="CDD" id="cd04466">
    <property type="entry name" value="S1_YloQ_GTPase"/>
    <property type="match status" value="1"/>
</dbReference>
<reference evidence="13 14" key="1">
    <citation type="journal article" date="2016" name="Genome Announc.">
        <title>Draft Genome Sequence of Criibacterium bergeronii gen. nov., sp. nov., Strain CCRI-22567T, Isolated from a Vaginal Sample from a Woman with Bacterial Vaginosis.</title>
        <authorList>
            <person name="Maheux A.F."/>
            <person name="Berube E."/>
            <person name="Boudreau D.K."/>
            <person name="Raymond F."/>
            <person name="Corbeil J."/>
            <person name="Roy P.H."/>
            <person name="Boissinot M."/>
            <person name="Omar R.F."/>
        </authorList>
    </citation>
    <scope>NUCLEOTIDE SEQUENCE [LARGE SCALE GENOMIC DNA]</scope>
    <source>
        <strain evidence="13 14">CCRI-22567</strain>
    </source>
</reference>
<dbReference type="Proteomes" id="UP000093352">
    <property type="component" value="Unassembled WGS sequence"/>
</dbReference>
<comment type="cofactor">
    <cofactor evidence="10">
        <name>Zn(2+)</name>
        <dbReference type="ChEBI" id="CHEBI:29105"/>
    </cofactor>
    <text evidence="10">Binds 1 zinc ion per subunit.</text>
</comment>
<evidence type="ECO:0000259" key="12">
    <source>
        <dbReference type="PROSITE" id="PS51721"/>
    </source>
</evidence>
<dbReference type="HAMAP" id="MF_01820">
    <property type="entry name" value="GTPase_RsgA"/>
    <property type="match status" value="1"/>
</dbReference>
<dbReference type="GO" id="GO:0005737">
    <property type="term" value="C:cytoplasm"/>
    <property type="evidence" value="ECO:0007669"/>
    <property type="project" value="UniProtKB-SubCell"/>
</dbReference>
<keyword evidence="5 10" id="KW-0547">Nucleotide-binding</keyword>
<proteinExistence type="inferred from homology"/>
<dbReference type="PROSITE" id="PS51721">
    <property type="entry name" value="G_CP"/>
    <property type="match status" value="1"/>
</dbReference>
<keyword evidence="2 10" id="KW-0690">Ribosome biogenesis</keyword>
<protein>
    <recommendedName>
        <fullName evidence="10">Small ribosomal subunit biogenesis GTPase RsgA</fullName>
        <ecNumber evidence="10">3.6.1.-</ecNumber>
    </recommendedName>
</protein>
<keyword evidence="9 10" id="KW-0342">GTP-binding</keyword>
<dbReference type="InterPro" id="IPR031944">
    <property type="entry name" value="RsgA_N"/>
</dbReference>
<evidence type="ECO:0000256" key="2">
    <source>
        <dbReference type="ARBA" id="ARBA00022517"/>
    </source>
</evidence>
<feature type="binding site" evidence="10">
    <location>
        <position position="267"/>
    </location>
    <ligand>
        <name>Zn(2+)</name>
        <dbReference type="ChEBI" id="CHEBI:29105"/>
    </ligand>
</feature>
<feature type="binding site" evidence="10">
    <location>
        <position position="265"/>
    </location>
    <ligand>
        <name>Zn(2+)</name>
        <dbReference type="ChEBI" id="CHEBI:29105"/>
    </ligand>
</feature>
<keyword evidence="6 10" id="KW-0378">Hydrolase</keyword>
<evidence type="ECO:0000256" key="9">
    <source>
        <dbReference type="ARBA" id="ARBA00023134"/>
    </source>
</evidence>
<comment type="subunit">
    <text evidence="10">Monomer. Associates with 30S ribosomal subunit, binds 16S rRNA.</text>
</comment>
<organism evidence="13 14">
    <name type="scientific">Criibacterium bergeronii</name>
    <dbReference type="NCBI Taxonomy" id="1871336"/>
    <lineage>
        <taxon>Bacteria</taxon>
        <taxon>Bacillati</taxon>
        <taxon>Bacillota</taxon>
        <taxon>Clostridia</taxon>
        <taxon>Peptostreptococcales</taxon>
        <taxon>Filifactoraceae</taxon>
        <taxon>Criibacterium</taxon>
    </lineage>
</organism>
<dbReference type="InterPro" id="IPR027417">
    <property type="entry name" value="P-loop_NTPase"/>
</dbReference>
<dbReference type="Gene3D" id="1.10.40.50">
    <property type="entry name" value="Probable gtpase engc, domain 3"/>
    <property type="match status" value="1"/>
</dbReference>
<evidence type="ECO:0000256" key="4">
    <source>
        <dbReference type="ARBA" id="ARBA00022730"/>
    </source>
</evidence>
<sequence length="309" mass="35183">MFFLCSKKKVRINIKGQVIKKISDFFYVNFEGKIYESKPRGIFKKEKKNIIVGDFVEITLKDDTTNEAVIETIYPRKNSLIRPNVANIDNMVVVFAAKEPLFNYYLADVFLATTENVNINTILAINKIDLDENQDYLKQEEVYSKIGYKTVSISAHNNIGIDELKNLLLPGSTVISGPSGVGKSSIINKIIGNSEQKTSKISTKLQKGKNTTTYATMIPIEDGKYIVDTPGFTSIKLDNIDKYDLKKCFVEFEQYDDNCYFGAKCLHDKEPDCSVKDALAEGKIFQSRYDSYLRILSELSKKDNRRNYK</sequence>
<comment type="function">
    <text evidence="10">One of several proteins that assist in the late maturation steps of the functional core of the 30S ribosomal subunit. Helps release RbfA from mature subunits. May play a role in the assembly of ribosomal proteins into the subunit. Circularly permuted GTPase that catalyzes slow GTP hydrolysis, GTPase activity is stimulated by the 30S ribosomal subunit.</text>
</comment>
<dbReference type="PROSITE" id="PS50936">
    <property type="entry name" value="ENGC_GTPASE"/>
    <property type="match status" value="1"/>
</dbReference>
<dbReference type="STRING" id="1871336.BBG48_06895"/>
<evidence type="ECO:0000256" key="10">
    <source>
        <dbReference type="HAMAP-Rule" id="MF_01820"/>
    </source>
</evidence>
<dbReference type="SUPFAM" id="SSF52540">
    <property type="entry name" value="P-loop containing nucleoside triphosphate hydrolases"/>
    <property type="match status" value="1"/>
</dbReference>
<evidence type="ECO:0000256" key="6">
    <source>
        <dbReference type="ARBA" id="ARBA00022801"/>
    </source>
</evidence>
<dbReference type="EC" id="3.6.1.-" evidence="10"/>
<dbReference type="NCBIfam" id="TIGR00157">
    <property type="entry name" value="ribosome small subunit-dependent GTPase A"/>
    <property type="match status" value="1"/>
</dbReference>
<comment type="similarity">
    <text evidence="10">Belongs to the TRAFAC class YlqF/YawG GTPase family. RsgA subfamily.</text>
</comment>
<name>A0A371INA2_9FIRM</name>
<comment type="subcellular location">
    <subcellularLocation>
        <location evidence="10">Cytoplasm</location>
    </subcellularLocation>
</comment>
<dbReference type="Gene3D" id="3.40.50.300">
    <property type="entry name" value="P-loop containing nucleotide triphosphate hydrolases"/>
    <property type="match status" value="1"/>
</dbReference>
<evidence type="ECO:0000256" key="3">
    <source>
        <dbReference type="ARBA" id="ARBA00022723"/>
    </source>
</evidence>
<dbReference type="Gene3D" id="2.40.50.140">
    <property type="entry name" value="Nucleic acid-binding proteins"/>
    <property type="match status" value="1"/>
</dbReference>
<dbReference type="GO" id="GO:0003924">
    <property type="term" value="F:GTPase activity"/>
    <property type="evidence" value="ECO:0007669"/>
    <property type="project" value="UniProtKB-UniRule"/>
</dbReference>
<dbReference type="CDD" id="cd01854">
    <property type="entry name" value="YjeQ_EngC"/>
    <property type="match status" value="1"/>
</dbReference>
<feature type="domain" description="EngC GTPase" evidence="11">
    <location>
        <begin position="86"/>
        <end position="233"/>
    </location>
</feature>
<feature type="binding site" evidence="10">
    <location>
        <position position="259"/>
    </location>
    <ligand>
        <name>Zn(2+)</name>
        <dbReference type="ChEBI" id="CHEBI:29105"/>
    </ligand>
</feature>
<evidence type="ECO:0000313" key="13">
    <source>
        <dbReference type="EMBL" id="RDY21968.1"/>
    </source>
</evidence>
<gene>
    <name evidence="10 13" type="primary">rsgA</name>
    <name evidence="13" type="ORF">BBG48_002530</name>
</gene>
<keyword evidence="4 10" id="KW-0699">rRNA-binding</keyword>
<dbReference type="Pfam" id="PF16745">
    <property type="entry name" value="RsgA_N"/>
    <property type="match status" value="1"/>
</dbReference>
<evidence type="ECO:0000259" key="11">
    <source>
        <dbReference type="PROSITE" id="PS50936"/>
    </source>
</evidence>
<keyword evidence="1 10" id="KW-0963">Cytoplasm</keyword>
<dbReference type="InterPro" id="IPR004881">
    <property type="entry name" value="Ribosome_biogen_GTPase_RsgA"/>
</dbReference>
<comment type="caution">
    <text evidence="13">The sequence shown here is derived from an EMBL/GenBank/DDBJ whole genome shotgun (WGS) entry which is preliminary data.</text>
</comment>
<dbReference type="Pfam" id="PF03193">
    <property type="entry name" value="RsgA_GTPase"/>
    <property type="match status" value="1"/>
</dbReference>
<dbReference type="SUPFAM" id="SSF50249">
    <property type="entry name" value="Nucleic acid-binding proteins"/>
    <property type="match status" value="1"/>
</dbReference>
<keyword evidence="7 10" id="KW-0862">Zinc</keyword>
<feature type="domain" description="CP-type G" evidence="12">
    <location>
        <begin position="77"/>
        <end position="235"/>
    </location>
</feature>
<evidence type="ECO:0000256" key="1">
    <source>
        <dbReference type="ARBA" id="ARBA00022490"/>
    </source>
</evidence>